<accession>A0ABR8MEN8</accession>
<name>A0ABR8MEN8_9ACTN</name>
<keyword evidence="3" id="KW-1185">Reference proteome</keyword>
<dbReference type="RefSeq" id="WP_191198902.1">
    <property type="nucleotide sequence ID" value="NZ_BAAAPA010000004.1"/>
</dbReference>
<evidence type="ECO:0000313" key="3">
    <source>
        <dbReference type="Proteomes" id="UP000649289"/>
    </source>
</evidence>
<keyword evidence="1" id="KW-0472">Membrane</keyword>
<sequence length="61" mass="6904">MFDIGGAEVLIVFLLMYAVAALALYWIIRLGVRHGTLDAYRIDRGDQRIARMKDADARPQP</sequence>
<evidence type="ECO:0000256" key="1">
    <source>
        <dbReference type="SAM" id="Phobius"/>
    </source>
</evidence>
<keyword evidence="1" id="KW-1133">Transmembrane helix</keyword>
<dbReference type="Proteomes" id="UP000649289">
    <property type="component" value="Unassembled WGS sequence"/>
</dbReference>
<proteinExistence type="predicted"/>
<dbReference type="EMBL" id="JACXYY010000003">
    <property type="protein sequence ID" value="MBD3914570.1"/>
    <property type="molecule type" value="Genomic_DNA"/>
</dbReference>
<comment type="caution">
    <text evidence="2">The sequence shown here is derived from an EMBL/GenBank/DDBJ whole genome shotgun (WGS) entry which is preliminary data.</text>
</comment>
<organism evidence="2 3">
    <name type="scientific">Nocardioides hwasunensis</name>
    <dbReference type="NCBI Taxonomy" id="397258"/>
    <lineage>
        <taxon>Bacteria</taxon>
        <taxon>Bacillati</taxon>
        <taxon>Actinomycetota</taxon>
        <taxon>Actinomycetes</taxon>
        <taxon>Propionibacteriales</taxon>
        <taxon>Nocardioidaceae</taxon>
        <taxon>Nocardioides</taxon>
    </lineage>
</organism>
<feature type="transmembrane region" description="Helical" evidence="1">
    <location>
        <begin position="6"/>
        <end position="28"/>
    </location>
</feature>
<protein>
    <submittedName>
        <fullName evidence="2">Uncharacterized protein</fullName>
    </submittedName>
</protein>
<keyword evidence="1" id="KW-0812">Transmembrane</keyword>
<gene>
    <name evidence="2" type="ORF">IEZ25_08085</name>
</gene>
<evidence type="ECO:0000313" key="2">
    <source>
        <dbReference type="EMBL" id="MBD3914570.1"/>
    </source>
</evidence>
<reference evidence="2 3" key="1">
    <citation type="submission" date="2020-09" db="EMBL/GenBank/DDBJ databases">
        <title>novel species in genus Nocardioides.</title>
        <authorList>
            <person name="Zhang G."/>
        </authorList>
    </citation>
    <scope>NUCLEOTIDE SEQUENCE [LARGE SCALE GENOMIC DNA]</scope>
    <source>
        <strain evidence="2 3">19197</strain>
    </source>
</reference>